<dbReference type="PANTHER" id="PTHR13246:SF1">
    <property type="entry name" value="CYTOSOLIC ENDO-BETA-N-ACETYLGLUCOSAMINIDASE"/>
    <property type="match status" value="1"/>
</dbReference>
<dbReference type="Gene3D" id="3.20.20.80">
    <property type="entry name" value="Glycosidases"/>
    <property type="match status" value="1"/>
</dbReference>
<evidence type="ECO:0000256" key="6">
    <source>
        <dbReference type="ARBA" id="ARBA00023295"/>
    </source>
</evidence>
<dbReference type="Pfam" id="PF03644">
    <property type="entry name" value="Glyco_hydro_85"/>
    <property type="match status" value="1"/>
</dbReference>
<name>A0A835DB76_TETSI</name>
<keyword evidence="4" id="KW-0963">Cytoplasm</keyword>
<dbReference type="AlphaFoldDB" id="A0A835DB76"/>
<dbReference type="Pfam" id="PF25529">
    <property type="entry name" value="Ig_ENGASE1_C"/>
    <property type="match status" value="1"/>
</dbReference>
<evidence type="ECO:0000256" key="4">
    <source>
        <dbReference type="ARBA" id="ARBA00022490"/>
    </source>
</evidence>
<evidence type="ECO:0000313" key="12">
    <source>
        <dbReference type="EMBL" id="KAF8397213.1"/>
    </source>
</evidence>
<evidence type="ECO:0000256" key="3">
    <source>
        <dbReference type="ARBA" id="ARBA00012566"/>
    </source>
</evidence>
<keyword evidence="6" id="KW-0326">Glycosidase</keyword>
<dbReference type="OMA" id="WGVLQSY"/>
<evidence type="ECO:0000256" key="7">
    <source>
        <dbReference type="ARBA" id="ARBA00034414"/>
    </source>
</evidence>
<proteinExistence type="inferred from homology"/>
<comment type="subcellular location">
    <subcellularLocation>
        <location evidence="1">Cytoplasm</location>
        <location evidence="1">Cytosol</location>
    </subcellularLocation>
</comment>
<organism evidence="12 13">
    <name type="scientific">Tetracentron sinense</name>
    <name type="common">Spur-leaf</name>
    <dbReference type="NCBI Taxonomy" id="13715"/>
    <lineage>
        <taxon>Eukaryota</taxon>
        <taxon>Viridiplantae</taxon>
        <taxon>Streptophyta</taxon>
        <taxon>Embryophyta</taxon>
        <taxon>Tracheophyta</taxon>
        <taxon>Spermatophyta</taxon>
        <taxon>Magnoliopsida</taxon>
        <taxon>Trochodendrales</taxon>
        <taxon>Trochodendraceae</taxon>
        <taxon>Tetracentron</taxon>
    </lineage>
</organism>
<evidence type="ECO:0000256" key="2">
    <source>
        <dbReference type="ARBA" id="ARBA00007849"/>
    </source>
</evidence>
<dbReference type="InterPro" id="IPR057882">
    <property type="entry name" value="ENGase_C"/>
</dbReference>
<dbReference type="FunFam" id="3.20.20.80:FF:000043">
    <property type="entry name" value="cytosolic endo-beta-N-acetylglucosaminidase"/>
    <property type="match status" value="1"/>
</dbReference>
<evidence type="ECO:0000256" key="9">
    <source>
        <dbReference type="SAM" id="MobiDB-lite"/>
    </source>
</evidence>
<dbReference type="EC" id="3.2.1.96" evidence="3"/>
<sequence length="744" mass="83467">MSRISILDRLRSFMNRETLRCVRNLIRAIQNFFLLLRMDREEEEQQQSSSSIDPPPFDPSKPSVPVSFPIKKLEDLKSKSYFNSFHFPFNKASIPLQSTLPSRPRILVCHDMAGGYTDDQWIQGGTNAEAYAIWHWYLIDVFVYFSHNLVMIPPPSWTNAAHKHGVKVLGTFILEWEEGRVIANSLLSTKESAQMYAELLTELSVALGFDGWLINMEVQLDLGQIPNLKEFVSHLTRTMHSSMPGSLVIWYDSVTKDGKLSWQNQLNGNNKPFFDLCDGIFVNYTWKENYPKLSAGVAGERKFDVYMGIDVFGRGTYGGGQWKSSLLSACQTNVALDVIKKDNVSAAIFAPGWIYETKQPPDFQIAQNRWWGLVEKSWGIVQNYPKVLPFYSNFDQGHGYHFSVDGGQISDDSWCNISCQSFQPMLEISRDPTSSTIQVLVDFKDVSYSGGGNITFKGTLEDNAYFTTRLFQGELLFEDLPVHFTYSVKSDGSSLLGLSLEFSSDMNERTSVLLASHGRTLLTMNQFSSKFSKVIMPRRIRKSEREAPTPPGWVIQESSIAMNGYTLTEIHAVCYKSRPEINELILEQDPYSHAKSTKLAISPSEYYAVLGHIAVKTSKLNSDFPPSTSWVVEGQYISWTSGSQGAKTLNIKIVWKLEDGDGPLFANYIIYVEKLTKQSVGKLSGPLGGGEEYLGVAQVEAFYASNLLVPPGTSSLKFIIQVCGVDGSCQRLEDAPSFQLSVEG</sequence>
<dbReference type="PANTHER" id="PTHR13246">
    <property type="entry name" value="ENDO BETA N-ACETYLGLUCOSAMINIDASE"/>
    <property type="match status" value="1"/>
</dbReference>
<dbReference type="InterPro" id="IPR032979">
    <property type="entry name" value="ENGase"/>
</dbReference>
<gene>
    <name evidence="12" type="ORF">HHK36_016121</name>
</gene>
<protein>
    <recommendedName>
        <fullName evidence="3">mannosyl-glycoprotein endo-beta-N-acetylglucosaminidase</fullName>
        <ecNumber evidence="3">3.2.1.96</ecNumber>
    </recommendedName>
</protein>
<feature type="region of interest" description="Disordered" evidence="9">
    <location>
        <begin position="44"/>
        <end position="63"/>
    </location>
</feature>
<dbReference type="GO" id="GO:0005829">
    <property type="term" value="C:cytosol"/>
    <property type="evidence" value="ECO:0007669"/>
    <property type="project" value="UniProtKB-SubCell"/>
</dbReference>
<dbReference type="GO" id="GO:0006491">
    <property type="term" value="P:N-glycan processing"/>
    <property type="evidence" value="ECO:0007669"/>
    <property type="project" value="UniProtKB-ARBA"/>
</dbReference>
<evidence type="ECO:0000259" key="10">
    <source>
        <dbReference type="Pfam" id="PF03644"/>
    </source>
</evidence>
<comment type="similarity">
    <text evidence="2">Belongs to the glycosyl hydrolase 85 family.</text>
</comment>
<evidence type="ECO:0000256" key="8">
    <source>
        <dbReference type="ARBA" id="ARBA00060018"/>
    </source>
</evidence>
<keyword evidence="5" id="KW-0378">Hydrolase</keyword>
<dbReference type="OrthoDB" id="284473at2759"/>
<keyword evidence="13" id="KW-1185">Reference proteome</keyword>
<dbReference type="Proteomes" id="UP000655225">
    <property type="component" value="Unassembled WGS sequence"/>
</dbReference>
<dbReference type="GO" id="GO:0033925">
    <property type="term" value="F:mannosyl-glycoprotein endo-beta-N-acetylglucosaminidase activity"/>
    <property type="evidence" value="ECO:0007669"/>
    <property type="project" value="UniProtKB-EC"/>
</dbReference>
<evidence type="ECO:0000256" key="1">
    <source>
        <dbReference type="ARBA" id="ARBA00004514"/>
    </source>
</evidence>
<feature type="domain" description="Cytosolic endo-beta-N-acetylglucosaminidase TIM barrel" evidence="10">
    <location>
        <begin position="116"/>
        <end position="402"/>
    </location>
</feature>
<reference evidence="12 13" key="1">
    <citation type="submission" date="2020-04" db="EMBL/GenBank/DDBJ databases">
        <title>Plant Genome Project.</title>
        <authorList>
            <person name="Zhang R.-G."/>
        </authorList>
    </citation>
    <scope>NUCLEOTIDE SEQUENCE [LARGE SCALE GENOMIC DNA]</scope>
    <source>
        <strain evidence="12">YNK0</strain>
        <tissue evidence="12">Leaf</tissue>
    </source>
</reference>
<evidence type="ECO:0000259" key="11">
    <source>
        <dbReference type="Pfam" id="PF25529"/>
    </source>
</evidence>
<dbReference type="CDD" id="cd06547">
    <property type="entry name" value="GH85_ENGase"/>
    <property type="match status" value="1"/>
</dbReference>
<feature type="domain" description="Cytosolic endo-beta-N-acetylglucosaminidase C-terminal" evidence="11">
    <location>
        <begin position="623"/>
        <end position="743"/>
    </location>
</feature>
<comment type="caution">
    <text evidence="12">The sequence shown here is derived from an EMBL/GenBank/DDBJ whole genome shotgun (WGS) entry which is preliminary data.</text>
</comment>
<comment type="catalytic activity">
    <reaction evidence="7">
        <text>an N(4)-(oligosaccharide-(1-&gt;3)-[oligosaccharide-(1-&gt;6)]-beta-D-Man-(1-&gt;4)-beta-D-GlcNAc-(1-&gt;4)-alpha-D-GlcNAc)-L-asparaginyl-[protein] + H2O = an oligosaccharide-(1-&gt;3)-[oligosaccharide-(1-&gt;6)]-beta-D-Man-(1-&gt;4)-D-GlcNAc + N(4)-(N-acetyl-beta-D-glucosaminyl)-L-asparaginyl-[protein]</text>
        <dbReference type="Rhea" id="RHEA:73067"/>
        <dbReference type="Rhea" id="RHEA-COMP:12603"/>
        <dbReference type="Rhea" id="RHEA-COMP:18176"/>
        <dbReference type="ChEBI" id="CHEBI:15377"/>
        <dbReference type="ChEBI" id="CHEBI:132248"/>
        <dbReference type="ChEBI" id="CHEBI:192714"/>
        <dbReference type="ChEBI" id="CHEBI:192715"/>
        <dbReference type="EC" id="3.2.1.96"/>
    </reaction>
</comment>
<evidence type="ECO:0000256" key="5">
    <source>
        <dbReference type="ARBA" id="ARBA00022801"/>
    </source>
</evidence>
<dbReference type="InterPro" id="IPR005201">
    <property type="entry name" value="TIM_ENGase"/>
</dbReference>
<accession>A0A835DB76</accession>
<dbReference type="Gene3D" id="2.60.120.260">
    <property type="entry name" value="Galactose-binding domain-like"/>
    <property type="match status" value="1"/>
</dbReference>
<dbReference type="EMBL" id="JABCRI010000011">
    <property type="protein sequence ID" value="KAF8397213.1"/>
    <property type="molecule type" value="Genomic_DNA"/>
</dbReference>
<comment type="function">
    <text evidence="8">Endoglycosidase that releases N-glycans from glycoproteins by cleaving the beta-1,4-glycosidic bond in the N,N'-diacetylchitobiose core. Involved in the production of high-mannose type N-glycans during plant development and fruit maturation.</text>
</comment>
<evidence type="ECO:0000313" key="13">
    <source>
        <dbReference type="Proteomes" id="UP000655225"/>
    </source>
</evidence>